<organism evidence="2 3">
    <name type="scientific">Caerostris darwini</name>
    <dbReference type="NCBI Taxonomy" id="1538125"/>
    <lineage>
        <taxon>Eukaryota</taxon>
        <taxon>Metazoa</taxon>
        <taxon>Ecdysozoa</taxon>
        <taxon>Arthropoda</taxon>
        <taxon>Chelicerata</taxon>
        <taxon>Arachnida</taxon>
        <taxon>Araneae</taxon>
        <taxon>Araneomorphae</taxon>
        <taxon>Entelegynae</taxon>
        <taxon>Araneoidea</taxon>
        <taxon>Araneidae</taxon>
        <taxon>Caerostris</taxon>
    </lineage>
</organism>
<evidence type="ECO:0000313" key="2">
    <source>
        <dbReference type="EMBL" id="GIY11036.1"/>
    </source>
</evidence>
<comment type="caution">
    <text evidence="2">The sequence shown here is derived from an EMBL/GenBank/DDBJ whole genome shotgun (WGS) entry which is preliminary data.</text>
</comment>
<dbReference type="Proteomes" id="UP001054837">
    <property type="component" value="Unassembled WGS sequence"/>
</dbReference>
<reference evidence="2 3" key="1">
    <citation type="submission" date="2021-06" db="EMBL/GenBank/DDBJ databases">
        <title>Caerostris darwini draft genome.</title>
        <authorList>
            <person name="Kono N."/>
            <person name="Arakawa K."/>
        </authorList>
    </citation>
    <scope>NUCLEOTIDE SEQUENCE [LARGE SCALE GENOMIC DNA]</scope>
</reference>
<keyword evidence="3" id="KW-1185">Reference proteome</keyword>
<feature type="compositionally biased region" description="Basic and acidic residues" evidence="1">
    <location>
        <begin position="1"/>
        <end position="11"/>
    </location>
</feature>
<dbReference type="EMBL" id="BPLQ01004855">
    <property type="protein sequence ID" value="GIY11036.1"/>
    <property type="molecule type" value="Genomic_DNA"/>
</dbReference>
<sequence length="134" mass="15581">MELDFLKKESIDPLPTLIGKSGGETENRRPPQLSWQRPKRSRGIFPFIDPQELEERFASDRKRKPSQLGFLYEKFASPLPTRTTHLFPSPEKTIAYLQNRHATVGEVVVLGEGRFYMDGRGWGKIFFLSQYMDF</sequence>
<gene>
    <name evidence="2" type="ORF">CDAR_295431</name>
</gene>
<dbReference type="AlphaFoldDB" id="A0AAV4QSI8"/>
<protein>
    <submittedName>
        <fullName evidence="2">Uncharacterized protein</fullName>
    </submittedName>
</protein>
<evidence type="ECO:0000256" key="1">
    <source>
        <dbReference type="SAM" id="MobiDB-lite"/>
    </source>
</evidence>
<evidence type="ECO:0000313" key="3">
    <source>
        <dbReference type="Proteomes" id="UP001054837"/>
    </source>
</evidence>
<accession>A0AAV4QSI8</accession>
<feature type="region of interest" description="Disordered" evidence="1">
    <location>
        <begin position="1"/>
        <end position="41"/>
    </location>
</feature>
<name>A0AAV4QSI8_9ARAC</name>
<proteinExistence type="predicted"/>